<dbReference type="Pfam" id="PF01926">
    <property type="entry name" value="MMR_HSR1"/>
    <property type="match status" value="1"/>
</dbReference>
<dbReference type="OrthoDB" id="188276at2759"/>
<dbReference type="NCBIfam" id="TIGR00450">
    <property type="entry name" value="mnmE_trmE_thdF"/>
    <property type="match status" value="1"/>
</dbReference>
<keyword evidence="3 6" id="KW-0819">tRNA processing</keyword>
<dbReference type="NCBIfam" id="NF003661">
    <property type="entry name" value="PRK05291.1-3"/>
    <property type="match status" value="1"/>
</dbReference>
<evidence type="ECO:0000256" key="5">
    <source>
        <dbReference type="ARBA" id="ARBA00023134"/>
    </source>
</evidence>
<dbReference type="FunFam" id="3.30.1360.120:FF:000007">
    <property type="entry name" value="tRNA modification GTPase GTPBP3, mitochondrial"/>
    <property type="match status" value="1"/>
</dbReference>
<dbReference type="CDD" id="cd14858">
    <property type="entry name" value="TrmE_N"/>
    <property type="match status" value="1"/>
</dbReference>
<dbReference type="GO" id="GO:0003924">
    <property type="term" value="F:GTPase activity"/>
    <property type="evidence" value="ECO:0007669"/>
    <property type="project" value="InterPro"/>
</dbReference>
<evidence type="ECO:0000256" key="1">
    <source>
        <dbReference type="ARBA" id="ARBA00004173"/>
    </source>
</evidence>
<keyword evidence="11" id="KW-1185">Reference proteome</keyword>
<keyword evidence="4 6" id="KW-0547">Nucleotide-binding</keyword>
<dbReference type="InterPro" id="IPR027417">
    <property type="entry name" value="P-loop_NTPase"/>
</dbReference>
<dbReference type="InterPro" id="IPR005225">
    <property type="entry name" value="Small_GTP-bd"/>
</dbReference>
<protein>
    <submittedName>
        <fullName evidence="10">tRNA modification GTPase TrmE</fullName>
    </submittedName>
</protein>
<dbReference type="SUPFAM" id="SSF52540">
    <property type="entry name" value="P-loop containing nucleoside triphosphate hydrolases"/>
    <property type="match status" value="1"/>
</dbReference>
<dbReference type="InterPro" id="IPR025867">
    <property type="entry name" value="MnmE_helical"/>
</dbReference>
<dbReference type="Gene3D" id="3.30.1360.120">
    <property type="entry name" value="Probable tRNA modification gtpase trme, domain 1"/>
    <property type="match status" value="1"/>
</dbReference>
<dbReference type="CDD" id="cd04164">
    <property type="entry name" value="trmE"/>
    <property type="match status" value="1"/>
</dbReference>
<dbReference type="GO" id="GO:0030488">
    <property type="term" value="P:tRNA methylation"/>
    <property type="evidence" value="ECO:0007669"/>
    <property type="project" value="TreeGrafter"/>
</dbReference>
<dbReference type="PANTHER" id="PTHR42714">
    <property type="entry name" value="TRNA MODIFICATION GTPASE GTPBP3"/>
    <property type="match status" value="1"/>
</dbReference>
<evidence type="ECO:0000256" key="6">
    <source>
        <dbReference type="RuleBase" id="RU003313"/>
    </source>
</evidence>
<dbReference type="AlphaFoldDB" id="A0A9P7JXT6"/>
<dbReference type="GO" id="GO:0002098">
    <property type="term" value="P:tRNA wobble uridine modification"/>
    <property type="evidence" value="ECO:0007669"/>
    <property type="project" value="TreeGrafter"/>
</dbReference>
<keyword evidence="5 6" id="KW-0342">GTP-binding</keyword>
<dbReference type="InterPro" id="IPR027368">
    <property type="entry name" value="MnmE_dom2"/>
</dbReference>
<sequence length="564" mass="62362">MLRQWRASITQKAVKDPRIQRRQVQFRENNSTLLIPNLASAVLHRSFRWNCRLHRLNRSSSRLDATGYASCTHTTLCAKSEATLSDAQRRTIYALSTPPGKAGIAVIRISGPDALDVWQRMTRKNKSGAAPTPWMFQRRHVVDPETEERLDDSLTVFFKGPKSFTTEDTLELHIHSGRAVLSAVLRALAKLPYCRPAVPGEFTRRAFEGGRLDLTQVEGLRDLIDAETEAQRRVAVSGAEGAARARYAALRSQILECLVFVEGFIDFGEDVDELGQEAMIREAHNRALNIINSIRSHLHDNRRGEILRSGIKLAIFGPPNAGKSSLFNFLAQRDAAITSPIPGTTRDVLTLTLDIGGFPVVLSDTAGLRETLDTVEQVGVGRAGNAVKEADLSLCVLSLPDVLSSRDNALVRVPDEVKNHLKPDTLFLLNKSDTIASLPLNQPLTFTEYGNNYDNSKRPQFWTASLRTSEGTQPFLDGLAQVLRSRYSDGFDYTSPLITHARHRDMLERSVMHLEEFIAFSPSEVDIAAESLRYAARAIGSVSGLDVGVEEVLGGIFSSFCVGK</sequence>
<dbReference type="GO" id="GO:0005739">
    <property type="term" value="C:mitochondrion"/>
    <property type="evidence" value="ECO:0007669"/>
    <property type="project" value="UniProtKB-SubCell"/>
</dbReference>
<evidence type="ECO:0000259" key="9">
    <source>
        <dbReference type="Pfam" id="PF12631"/>
    </source>
</evidence>
<dbReference type="InterPro" id="IPR027266">
    <property type="entry name" value="TrmE/GcvT-like"/>
</dbReference>
<comment type="similarity">
    <text evidence="2 6">Belongs to the TRAFAC class TrmE-Era-EngA-EngB-Septin-like GTPase superfamily. TrmE GTPase family.</text>
</comment>
<dbReference type="PANTHER" id="PTHR42714:SF2">
    <property type="entry name" value="TRNA MODIFICATION GTPASE GTPBP3, MITOCHONDRIAL"/>
    <property type="match status" value="1"/>
</dbReference>
<evidence type="ECO:0000259" key="8">
    <source>
        <dbReference type="Pfam" id="PF10396"/>
    </source>
</evidence>
<reference evidence="10" key="1">
    <citation type="journal article" date="2020" name="New Phytol.">
        <title>Comparative genomics reveals dynamic genome evolution in host specialist ectomycorrhizal fungi.</title>
        <authorList>
            <person name="Lofgren L.A."/>
            <person name="Nguyen N.H."/>
            <person name="Vilgalys R."/>
            <person name="Ruytinx J."/>
            <person name="Liao H.L."/>
            <person name="Branco S."/>
            <person name="Kuo A."/>
            <person name="LaButti K."/>
            <person name="Lipzen A."/>
            <person name="Andreopoulos W."/>
            <person name="Pangilinan J."/>
            <person name="Riley R."/>
            <person name="Hundley H."/>
            <person name="Na H."/>
            <person name="Barry K."/>
            <person name="Grigoriev I.V."/>
            <person name="Stajich J.E."/>
            <person name="Kennedy P.G."/>
        </authorList>
    </citation>
    <scope>NUCLEOTIDE SEQUENCE</scope>
    <source>
        <strain evidence="10">FC423</strain>
    </source>
</reference>
<dbReference type="InterPro" id="IPR031168">
    <property type="entry name" value="G_TrmE"/>
</dbReference>
<name>A0A9P7JXT6_9AGAM</name>
<feature type="domain" description="G" evidence="7">
    <location>
        <begin position="313"/>
        <end position="431"/>
    </location>
</feature>
<dbReference type="Gene3D" id="3.40.50.300">
    <property type="entry name" value="P-loop containing nucleotide triphosphate hydrolases"/>
    <property type="match status" value="1"/>
</dbReference>
<dbReference type="Pfam" id="PF12631">
    <property type="entry name" value="MnmE_helical"/>
    <property type="match status" value="1"/>
</dbReference>
<accession>A0A9P7JXT6</accession>
<evidence type="ECO:0000256" key="3">
    <source>
        <dbReference type="ARBA" id="ARBA00022694"/>
    </source>
</evidence>
<dbReference type="InterPro" id="IPR006073">
    <property type="entry name" value="GTP-bd"/>
</dbReference>
<dbReference type="Proteomes" id="UP000823399">
    <property type="component" value="Unassembled WGS sequence"/>
</dbReference>
<comment type="caution">
    <text evidence="10">The sequence shown here is derived from an EMBL/GenBank/DDBJ whole genome shotgun (WGS) entry which is preliminary data.</text>
</comment>
<dbReference type="GeneID" id="64698423"/>
<dbReference type="HAMAP" id="MF_00379">
    <property type="entry name" value="GTPase_MnmE"/>
    <property type="match status" value="1"/>
</dbReference>
<organism evidence="10 11">
    <name type="scientific">Suillus discolor</name>
    <dbReference type="NCBI Taxonomy" id="1912936"/>
    <lineage>
        <taxon>Eukaryota</taxon>
        <taxon>Fungi</taxon>
        <taxon>Dikarya</taxon>
        <taxon>Basidiomycota</taxon>
        <taxon>Agaricomycotina</taxon>
        <taxon>Agaricomycetes</taxon>
        <taxon>Agaricomycetidae</taxon>
        <taxon>Boletales</taxon>
        <taxon>Suillineae</taxon>
        <taxon>Suillaceae</taxon>
        <taxon>Suillus</taxon>
    </lineage>
</organism>
<gene>
    <name evidence="10" type="ORF">F5147DRAFT_677859</name>
</gene>
<evidence type="ECO:0000256" key="2">
    <source>
        <dbReference type="ARBA" id="ARBA00011043"/>
    </source>
</evidence>
<dbReference type="SUPFAM" id="SSF116878">
    <property type="entry name" value="TrmE connector domain"/>
    <property type="match status" value="1"/>
</dbReference>
<proteinExistence type="inferred from homology"/>
<dbReference type="NCBIfam" id="TIGR00231">
    <property type="entry name" value="small_GTP"/>
    <property type="match status" value="1"/>
</dbReference>
<dbReference type="Gene3D" id="1.20.120.430">
    <property type="entry name" value="tRNA modification GTPase MnmE domain 2"/>
    <property type="match status" value="1"/>
</dbReference>
<dbReference type="GO" id="GO:0005525">
    <property type="term" value="F:GTP binding"/>
    <property type="evidence" value="ECO:0007669"/>
    <property type="project" value="UniProtKB-KW"/>
</dbReference>
<dbReference type="EMBL" id="JABBWM010000009">
    <property type="protein sequence ID" value="KAG2114764.1"/>
    <property type="molecule type" value="Genomic_DNA"/>
</dbReference>
<dbReference type="InterPro" id="IPR018948">
    <property type="entry name" value="GTP-bd_TrmE_N"/>
</dbReference>
<evidence type="ECO:0000259" key="7">
    <source>
        <dbReference type="Pfam" id="PF01926"/>
    </source>
</evidence>
<dbReference type="RefSeq" id="XP_041296712.1">
    <property type="nucleotide sequence ID" value="XM_041436164.1"/>
</dbReference>
<evidence type="ECO:0000313" key="10">
    <source>
        <dbReference type="EMBL" id="KAG2114764.1"/>
    </source>
</evidence>
<dbReference type="Pfam" id="PF10396">
    <property type="entry name" value="TrmE_N"/>
    <property type="match status" value="1"/>
</dbReference>
<evidence type="ECO:0000313" key="11">
    <source>
        <dbReference type="Proteomes" id="UP000823399"/>
    </source>
</evidence>
<evidence type="ECO:0000256" key="4">
    <source>
        <dbReference type="ARBA" id="ARBA00022741"/>
    </source>
</evidence>
<feature type="domain" description="MnmE helical" evidence="9">
    <location>
        <begin position="214"/>
        <end position="561"/>
    </location>
</feature>
<feature type="domain" description="GTP-binding protein TrmE N-terminal" evidence="8">
    <location>
        <begin position="91"/>
        <end position="211"/>
    </location>
</feature>
<comment type="subcellular location">
    <subcellularLocation>
        <location evidence="1">Mitochondrion</location>
    </subcellularLocation>
</comment>
<dbReference type="InterPro" id="IPR004520">
    <property type="entry name" value="GTPase_MnmE"/>
</dbReference>